<evidence type="ECO:0000313" key="3">
    <source>
        <dbReference type="Proteomes" id="UP000251853"/>
    </source>
</evidence>
<keyword evidence="3" id="KW-1185">Reference proteome</keyword>
<dbReference type="AlphaFoldDB" id="A0A2X2UQJ5"/>
<accession>A0A2X2UQJ5</accession>
<dbReference type="EMBL" id="UAVW01000021">
    <property type="protein sequence ID" value="SQB16627.1"/>
    <property type="molecule type" value="Genomic_DNA"/>
</dbReference>
<evidence type="ECO:0000256" key="1">
    <source>
        <dbReference type="SAM" id="MobiDB-lite"/>
    </source>
</evidence>
<feature type="compositionally biased region" description="Basic residues" evidence="1">
    <location>
        <begin position="30"/>
        <end position="40"/>
    </location>
</feature>
<feature type="region of interest" description="Disordered" evidence="1">
    <location>
        <begin position="1"/>
        <end position="40"/>
    </location>
</feature>
<feature type="compositionally biased region" description="Basic and acidic residues" evidence="1">
    <location>
        <begin position="1"/>
        <end position="10"/>
    </location>
</feature>
<reference evidence="2 3" key="1">
    <citation type="submission" date="2018-06" db="EMBL/GenBank/DDBJ databases">
        <authorList>
            <consortium name="Pathogen Informatics"/>
            <person name="Doyle S."/>
        </authorList>
    </citation>
    <scope>NUCLEOTIDE SEQUENCE [LARGE SCALE GENOMIC DNA]</scope>
    <source>
        <strain evidence="2 3">NCTC11224</strain>
    </source>
</reference>
<dbReference type="Proteomes" id="UP000251853">
    <property type="component" value="Unassembled WGS sequence"/>
</dbReference>
<feature type="compositionally biased region" description="Basic residues" evidence="1">
    <location>
        <begin position="11"/>
        <end position="20"/>
    </location>
</feature>
<sequence>MYKKKQEKEQKKKKQIKQTPKKQYTDQRKSIGRMMHRRTG</sequence>
<name>A0A2X2UQJ5_9FIRM</name>
<protein>
    <submittedName>
        <fullName evidence="2">Uncharacterized protein</fullName>
    </submittedName>
</protein>
<proteinExistence type="predicted"/>
<dbReference type="RefSeq" id="WP_263870242.1">
    <property type="nucleotide sequence ID" value="NZ_JAIWZC010000001.1"/>
</dbReference>
<evidence type="ECO:0000313" key="2">
    <source>
        <dbReference type="EMBL" id="SQB16627.1"/>
    </source>
</evidence>
<gene>
    <name evidence="2" type="ORF">NCTC11224_05687</name>
</gene>
<organism evidence="2 3">
    <name type="scientific">Enterocloster clostridioformis</name>
    <dbReference type="NCBI Taxonomy" id="1531"/>
    <lineage>
        <taxon>Bacteria</taxon>
        <taxon>Bacillati</taxon>
        <taxon>Bacillota</taxon>
        <taxon>Clostridia</taxon>
        <taxon>Lachnospirales</taxon>
        <taxon>Lachnospiraceae</taxon>
        <taxon>Enterocloster</taxon>
    </lineage>
</organism>